<name>A0ABR4JKX3_9EURO</name>
<evidence type="ECO:0008006" key="3">
    <source>
        <dbReference type="Google" id="ProtNLM"/>
    </source>
</evidence>
<comment type="caution">
    <text evidence="1">The sequence shown here is derived from an EMBL/GenBank/DDBJ whole genome shotgun (WGS) entry which is preliminary data.</text>
</comment>
<protein>
    <recommendedName>
        <fullName evidence="3">Ankyrin repeat-containing domain protein</fullName>
    </recommendedName>
</protein>
<evidence type="ECO:0000313" key="2">
    <source>
        <dbReference type="Proteomes" id="UP001610446"/>
    </source>
</evidence>
<dbReference type="EMBL" id="JBFXLU010000123">
    <property type="protein sequence ID" value="KAL2840209.1"/>
    <property type="molecule type" value="Genomic_DNA"/>
</dbReference>
<dbReference type="Gene3D" id="1.25.40.20">
    <property type="entry name" value="Ankyrin repeat-containing domain"/>
    <property type="match status" value="1"/>
</dbReference>
<proteinExistence type="predicted"/>
<dbReference type="Proteomes" id="UP001610446">
    <property type="component" value="Unassembled WGS sequence"/>
</dbReference>
<sequence length="223" mass="25210">MALTLTGTMQMTVTLIFGRGLSNPRYEEALKESFLLIENGARLETQSEDELEPHDEPFRLALYHEGTFKLLVDNFAYPINMDDLHTDAVRAGNAKIVQILLDRKRNLNEPLSTLFEKLALDTIAERNEETLKTLLQNGFTPKPEAEECSIKGLCLIAAYGNVYLLEALKDHDFEIWSPEWQAELLFSATPGKNREAALLTVDFLLAEGLAIDAQTPREIRHYS</sequence>
<accession>A0ABR4JKX3</accession>
<dbReference type="InterPro" id="IPR036770">
    <property type="entry name" value="Ankyrin_rpt-contain_sf"/>
</dbReference>
<evidence type="ECO:0000313" key="1">
    <source>
        <dbReference type="EMBL" id="KAL2840209.1"/>
    </source>
</evidence>
<reference evidence="1 2" key="1">
    <citation type="submission" date="2024-07" db="EMBL/GenBank/DDBJ databases">
        <title>Section-level genome sequencing and comparative genomics of Aspergillus sections Usti and Cavernicolus.</title>
        <authorList>
            <consortium name="Lawrence Berkeley National Laboratory"/>
            <person name="Nybo J.L."/>
            <person name="Vesth T.C."/>
            <person name="Theobald S."/>
            <person name="Frisvad J.C."/>
            <person name="Larsen T.O."/>
            <person name="Kjaerboelling I."/>
            <person name="Rothschild-Mancinelli K."/>
            <person name="Lyhne E.K."/>
            <person name="Kogle M.E."/>
            <person name="Barry K."/>
            <person name="Clum A."/>
            <person name="Na H."/>
            <person name="Ledsgaard L."/>
            <person name="Lin J."/>
            <person name="Lipzen A."/>
            <person name="Kuo A."/>
            <person name="Riley R."/>
            <person name="Mondo S."/>
            <person name="Labutti K."/>
            <person name="Haridas S."/>
            <person name="Pangalinan J."/>
            <person name="Salamov A.A."/>
            <person name="Simmons B.A."/>
            <person name="Magnuson J.K."/>
            <person name="Chen J."/>
            <person name="Drula E."/>
            <person name="Henrissat B."/>
            <person name="Wiebenga A."/>
            <person name="Lubbers R.J."/>
            <person name="Gomes A.C."/>
            <person name="Makela M.R."/>
            <person name="Stajich J."/>
            <person name="Grigoriev I.V."/>
            <person name="Mortensen U.H."/>
            <person name="De Vries R.P."/>
            <person name="Baker S.E."/>
            <person name="Andersen M.R."/>
        </authorList>
    </citation>
    <scope>NUCLEOTIDE SEQUENCE [LARGE SCALE GENOMIC DNA]</scope>
    <source>
        <strain evidence="1 2">CBS 123904</strain>
    </source>
</reference>
<organism evidence="1 2">
    <name type="scientific">Aspergillus pseudoustus</name>
    <dbReference type="NCBI Taxonomy" id="1810923"/>
    <lineage>
        <taxon>Eukaryota</taxon>
        <taxon>Fungi</taxon>
        <taxon>Dikarya</taxon>
        <taxon>Ascomycota</taxon>
        <taxon>Pezizomycotina</taxon>
        <taxon>Eurotiomycetes</taxon>
        <taxon>Eurotiomycetidae</taxon>
        <taxon>Eurotiales</taxon>
        <taxon>Aspergillaceae</taxon>
        <taxon>Aspergillus</taxon>
        <taxon>Aspergillus subgen. Nidulantes</taxon>
    </lineage>
</organism>
<keyword evidence="2" id="KW-1185">Reference proteome</keyword>
<gene>
    <name evidence="1" type="ORF">BJY01DRAFT_250124</name>
</gene>